<evidence type="ECO:0000313" key="3">
    <source>
        <dbReference type="Proteomes" id="UP000572540"/>
    </source>
</evidence>
<dbReference type="InterPro" id="IPR053148">
    <property type="entry name" value="PD-DEXK-like_domain"/>
</dbReference>
<name>A0A7Y9W9T4_9BURK</name>
<protein>
    <recommendedName>
        <fullName evidence="1">YhcG PDDEXK nuclease domain-containing protein</fullName>
    </recommendedName>
</protein>
<evidence type="ECO:0000259" key="1">
    <source>
        <dbReference type="Pfam" id="PF06250"/>
    </source>
</evidence>
<dbReference type="Pfam" id="PF06250">
    <property type="entry name" value="YhcG_C"/>
    <property type="match status" value="1"/>
</dbReference>
<dbReference type="Gene3D" id="3.40.1350.10">
    <property type="match status" value="1"/>
</dbReference>
<comment type="caution">
    <text evidence="2">The sequence shown here is derived from an EMBL/GenBank/DDBJ whole genome shotgun (WGS) entry which is preliminary data.</text>
</comment>
<accession>A0A7Y9W9T4</accession>
<dbReference type="InterPro" id="IPR011856">
    <property type="entry name" value="tRNA_endonuc-like_dom_sf"/>
</dbReference>
<dbReference type="PANTHER" id="PTHR30547:SF5">
    <property type="entry name" value="NUCLEASE YHCG-RELATED"/>
    <property type="match status" value="1"/>
</dbReference>
<dbReference type="Proteomes" id="UP000572540">
    <property type="component" value="Unassembled WGS sequence"/>
</dbReference>
<dbReference type="EMBL" id="JACCAU010000001">
    <property type="protein sequence ID" value="NYH16872.1"/>
    <property type="molecule type" value="Genomic_DNA"/>
</dbReference>
<dbReference type="GO" id="GO:0003676">
    <property type="term" value="F:nucleic acid binding"/>
    <property type="evidence" value="ECO:0007669"/>
    <property type="project" value="InterPro"/>
</dbReference>
<dbReference type="AlphaFoldDB" id="A0A7Y9W9T4"/>
<dbReference type="InterPro" id="IPR009362">
    <property type="entry name" value="YhcG_C"/>
</dbReference>
<gene>
    <name evidence="2" type="ORF">GGD41_004100</name>
</gene>
<feature type="domain" description="YhcG PDDEXK nuclease" evidence="1">
    <location>
        <begin position="1"/>
        <end position="122"/>
    </location>
</feature>
<evidence type="ECO:0000313" key="2">
    <source>
        <dbReference type="EMBL" id="NYH16872.1"/>
    </source>
</evidence>
<dbReference type="PANTHER" id="PTHR30547">
    <property type="entry name" value="UNCHARACTERIZED PROTEIN YHCG-RELATED"/>
    <property type="match status" value="1"/>
</dbReference>
<organism evidence="2 3">
    <name type="scientific">Paraburkholderia bryophila</name>
    <dbReference type="NCBI Taxonomy" id="420952"/>
    <lineage>
        <taxon>Bacteria</taxon>
        <taxon>Pseudomonadati</taxon>
        <taxon>Pseudomonadota</taxon>
        <taxon>Betaproteobacteria</taxon>
        <taxon>Burkholderiales</taxon>
        <taxon>Burkholderiaceae</taxon>
        <taxon>Paraburkholderia</taxon>
    </lineage>
</organism>
<proteinExistence type="predicted"/>
<sequence>MEQFLLELGAGFTFVARQKRLQIDNDDFHIDLLFYNRKLKRLVAVELKLGAFKAEYKSQMELYLRWLAKHEQEADEQPPLGIILCAGKKQEQIELLELDKSGIHVAEYPTVLPPRETLQAKLRQSIAAARLRLNIKHEE</sequence>
<reference evidence="2 3" key="1">
    <citation type="submission" date="2020-07" db="EMBL/GenBank/DDBJ databases">
        <title>Exploring microbial biodiversity for novel pathways involved in the catabolism of aromatic compounds derived from lignin.</title>
        <authorList>
            <person name="Elkins J."/>
        </authorList>
    </citation>
    <scope>NUCLEOTIDE SEQUENCE [LARGE SCALE GENOMIC DNA]</scope>
    <source>
        <strain evidence="2 3">H2C3B</strain>
    </source>
</reference>